<gene>
    <name evidence="4" type="primary">mceE</name>
    <name evidence="4" type="ORF">GOHSU_27_00190</name>
</gene>
<dbReference type="InterPro" id="IPR024516">
    <property type="entry name" value="Mce_C"/>
</dbReference>
<dbReference type="AlphaFoldDB" id="L7LCW2"/>
<organism evidence="4 5">
    <name type="scientific">Gordonia hirsuta DSM 44140 = NBRC 16056</name>
    <dbReference type="NCBI Taxonomy" id="1121927"/>
    <lineage>
        <taxon>Bacteria</taxon>
        <taxon>Bacillati</taxon>
        <taxon>Actinomycetota</taxon>
        <taxon>Actinomycetes</taxon>
        <taxon>Mycobacteriales</taxon>
        <taxon>Gordoniaceae</taxon>
        <taxon>Gordonia</taxon>
    </lineage>
</organism>
<feature type="compositionally biased region" description="Low complexity" evidence="1">
    <location>
        <begin position="401"/>
        <end position="430"/>
    </location>
</feature>
<dbReference type="PANTHER" id="PTHR33371">
    <property type="entry name" value="INTERMEMBRANE PHOSPHOLIPID TRANSPORT SYSTEM BINDING PROTEIN MLAD-RELATED"/>
    <property type="match status" value="1"/>
</dbReference>
<keyword evidence="5" id="KW-1185">Reference proteome</keyword>
<dbReference type="Proteomes" id="UP000053405">
    <property type="component" value="Unassembled WGS sequence"/>
</dbReference>
<comment type="caution">
    <text evidence="4">The sequence shown here is derived from an EMBL/GenBank/DDBJ whole genome shotgun (WGS) entry which is preliminary data.</text>
</comment>
<evidence type="ECO:0000313" key="4">
    <source>
        <dbReference type="EMBL" id="GAC57883.1"/>
    </source>
</evidence>
<dbReference type="STRING" id="1121927.GOHSU_27_00190"/>
<dbReference type="PANTHER" id="PTHR33371:SF15">
    <property type="entry name" value="LIPOPROTEIN LPRN"/>
    <property type="match status" value="1"/>
</dbReference>
<dbReference type="OrthoDB" id="9774928at2"/>
<evidence type="ECO:0000256" key="1">
    <source>
        <dbReference type="SAM" id="MobiDB-lite"/>
    </source>
</evidence>
<evidence type="ECO:0000259" key="2">
    <source>
        <dbReference type="Pfam" id="PF02470"/>
    </source>
</evidence>
<dbReference type="InterPro" id="IPR052336">
    <property type="entry name" value="MlaD_Phospholipid_Transporter"/>
</dbReference>
<dbReference type="eggNOG" id="COG1463">
    <property type="taxonomic scope" value="Bacteria"/>
</dbReference>
<dbReference type="Pfam" id="PF11887">
    <property type="entry name" value="Mce4_CUP1"/>
    <property type="match status" value="1"/>
</dbReference>
<dbReference type="GO" id="GO:0005576">
    <property type="term" value="C:extracellular region"/>
    <property type="evidence" value="ECO:0007669"/>
    <property type="project" value="TreeGrafter"/>
</dbReference>
<dbReference type="Pfam" id="PF02470">
    <property type="entry name" value="MlaD"/>
    <property type="match status" value="1"/>
</dbReference>
<dbReference type="InterPro" id="IPR003399">
    <property type="entry name" value="Mce/MlaD"/>
</dbReference>
<name>L7LCW2_9ACTN</name>
<accession>L7LCW2</accession>
<protein>
    <submittedName>
        <fullName evidence="4">Mce family protein</fullName>
    </submittedName>
</protein>
<dbReference type="RefSeq" id="WP_005940923.1">
    <property type="nucleotide sequence ID" value="NZ_ATVK01000014.1"/>
</dbReference>
<feature type="domain" description="Mce/MlaD" evidence="2">
    <location>
        <begin position="49"/>
        <end position="124"/>
    </location>
</feature>
<proteinExistence type="predicted"/>
<evidence type="ECO:0000313" key="5">
    <source>
        <dbReference type="Proteomes" id="UP000053405"/>
    </source>
</evidence>
<dbReference type="EMBL" id="BANT01000027">
    <property type="protein sequence ID" value="GAC57883.1"/>
    <property type="molecule type" value="Genomic_DNA"/>
</dbReference>
<feature type="domain" description="Mammalian cell entry C-terminal" evidence="3">
    <location>
        <begin position="177"/>
        <end position="325"/>
    </location>
</feature>
<feature type="region of interest" description="Disordered" evidence="1">
    <location>
        <begin position="391"/>
        <end position="438"/>
    </location>
</feature>
<evidence type="ECO:0000259" key="3">
    <source>
        <dbReference type="Pfam" id="PF11887"/>
    </source>
</evidence>
<reference evidence="4 5" key="1">
    <citation type="submission" date="2012-12" db="EMBL/GenBank/DDBJ databases">
        <title>Whole genome shotgun sequence of Gordonia hirsuta NBRC 16056.</title>
        <authorList>
            <person name="Isaki-Nakamura S."/>
            <person name="Hosoyama A."/>
            <person name="Tsuchikane K."/>
            <person name="Katsumata H."/>
            <person name="Baba S."/>
            <person name="Yamazaki S."/>
            <person name="Fujita N."/>
        </authorList>
    </citation>
    <scope>NUCLEOTIDE SEQUENCE [LARGE SCALE GENOMIC DNA]</scope>
    <source>
        <strain evidence="4 5">NBRC 16056</strain>
    </source>
</reference>
<sequence length="438" mass="45686">MRGIARRTVRGLTALTAAVALVLPLSACGGEGLVSNVAAFGAQGTGEGSYEITARIPSAAGLVRNARVMMYDSTVGSVGRVSVDDWAAEITIRLNGDVKVPKGSHAMIGMTSVLGSSHLALVPPAEPTGAFVEPGGALALPDCPEQTNLAQPQGKPVPDINLAQTVDPCRYPTTEQVLSSLSVVLNGGGLSQMGEVVDELSTAFGGRGEELSSLIPRLNTLVTDLEKQTGNIIAATEGLDRLSASINAQSSTVQRALASGPQILQLLKDQEQNLVTALGRVGDLSSTANEILRRNGDDFRVIAPNMRALMDQLANTGPALMNSLRILLTFPFIQESIGTVVKGDYVNSDLVLDLTFDRINETMMTSLALTGPEGLLGAAAGNARKSADPLIAPFLPDWNRPQAAPAPKKPGAGTQKSQPQKSQKSQPKKPATTTRGGN</sequence>